<dbReference type="AlphaFoldDB" id="A0A9W8CJ62"/>
<accession>A0A9W8CJ62</accession>
<dbReference type="EMBL" id="JANBOH010000074">
    <property type="protein sequence ID" value="KAJ1646120.1"/>
    <property type="molecule type" value="Genomic_DNA"/>
</dbReference>
<dbReference type="Proteomes" id="UP001145021">
    <property type="component" value="Unassembled WGS sequence"/>
</dbReference>
<proteinExistence type="predicted"/>
<organism evidence="2 3">
    <name type="scientific">Coemansia asiatica</name>
    <dbReference type="NCBI Taxonomy" id="1052880"/>
    <lineage>
        <taxon>Eukaryota</taxon>
        <taxon>Fungi</taxon>
        <taxon>Fungi incertae sedis</taxon>
        <taxon>Zoopagomycota</taxon>
        <taxon>Kickxellomycotina</taxon>
        <taxon>Kickxellomycetes</taxon>
        <taxon>Kickxellales</taxon>
        <taxon>Kickxellaceae</taxon>
        <taxon>Coemansia</taxon>
    </lineage>
</organism>
<comment type="caution">
    <text evidence="2">The sequence shown here is derived from an EMBL/GenBank/DDBJ whole genome shotgun (WGS) entry which is preliminary data.</text>
</comment>
<evidence type="ECO:0000313" key="3">
    <source>
        <dbReference type="Proteomes" id="UP001145021"/>
    </source>
</evidence>
<name>A0A9W8CJ62_9FUNG</name>
<gene>
    <name evidence="2" type="ORF">LPJ64_002358</name>
</gene>
<evidence type="ECO:0000313" key="2">
    <source>
        <dbReference type="EMBL" id="KAJ1646120.1"/>
    </source>
</evidence>
<sequence>MQLYQGLHLPPGLRHSTNPHLPMHRRQIPYGGIISFGNTPLNIVATNSNQIPALAMPVDRPPARDVEKDEKKPLLGLLDLNLDLHLN</sequence>
<protein>
    <submittedName>
        <fullName evidence="2">Uncharacterized protein</fullName>
    </submittedName>
</protein>
<feature type="region of interest" description="Disordered" evidence="1">
    <location>
        <begin position="1"/>
        <end position="21"/>
    </location>
</feature>
<keyword evidence="3" id="KW-1185">Reference proteome</keyword>
<evidence type="ECO:0000256" key="1">
    <source>
        <dbReference type="SAM" id="MobiDB-lite"/>
    </source>
</evidence>
<reference evidence="2" key="1">
    <citation type="submission" date="2022-07" db="EMBL/GenBank/DDBJ databases">
        <title>Phylogenomic reconstructions and comparative analyses of Kickxellomycotina fungi.</title>
        <authorList>
            <person name="Reynolds N.K."/>
            <person name="Stajich J.E."/>
            <person name="Barry K."/>
            <person name="Grigoriev I.V."/>
            <person name="Crous P."/>
            <person name="Smith M.E."/>
        </authorList>
    </citation>
    <scope>NUCLEOTIDE SEQUENCE</scope>
    <source>
        <strain evidence="2">NBRC 105413</strain>
    </source>
</reference>